<gene>
    <name evidence="9" type="ORF">NZD89_18615</name>
</gene>
<dbReference type="RefSeq" id="WP_268004262.1">
    <property type="nucleotide sequence ID" value="NZ_BSUT01000001.1"/>
</dbReference>
<keyword evidence="7" id="KW-1133">Transmembrane helix</keyword>
<dbReference type="InterPro" id="IPR005490">
    <property type="entry name" value="LD_TPept_cat_dom"/>
</dbReference>
<feature type="domain" description="L,D-TPase catalytic" evidence="8">
    <location>
        <begin position="315"/>
        <end position="423"/>
    </location>
</feature>
<comment type="pathway">
    <text evidence="1 6">Cell wall biogenesis; peptidoglycan biosynthesis.</text>
</comment>
<proteinExistence type="predicted"/>
<name>A0ABY6ZBX0_9BACL</name>
<dbReference type="SUPFAM" id="SSF141523">
    <property type="entry name" value="L,D-transpeptidase catalytic domain-like"/>
    <property type="match status" value="1"/>
</dbReference>
<sequence>MKERTDGLQRLKPGVYVNPSDDRYELKAMRYQAISPSSPIHEAKLLVRAGQYRKAKERYLTLLRHKESMELHKQLAPLLTYDETLDMLNKYWHFKQLRRFYQDHAKTYAQRSTTRRARMSWLPWLLLCLVLLALPFLYHYVYRHTITTTIDESYQNTIEHIGVLPSTQFAGNIRVGTLTTNGIAHAVDTSTMTPDLPYKLLYDGTPEGYAVSEGDNLFTIYILNTVAPSASVTTQRAPVSSAPTSAISSADLNVARTAYAYYLTTHGDVPPATLQPLASMVPRASVLSNIDYVPTTDPTTALTSSATRIVPFVQPVVRIDLRDRTLLLQSDGQTVLRTAVGIGAASSPTPTGDFVVSQRIVNHAANAYGKYIFPLNETNYAIHGTNQEGRIGGADSLGCIELPASALQKLYDTIPVGTRVEIENGATLSPPTWFKA</sequence>
<evidence type="ECO:0000313" key="9">
    <source>
        <dbReference type="EMBL" id="WAH40366.1"/>
    </source>
</evidence>
<keyword evidence="4 6" id="KW-0573">Peptidoglycan synthesis</keyword>
<evidence type="ECO:0000313" key="10">
    <source>
        <dbReference type="Proteomes" id="UP001164761"/>
    </source>
</evidence>
<feature type="active site" description="Proton donor/acceptor" evidence="6">
    <location>
        <position position="383"/>
    </location>
</feature>
<evidence type="ECO:0000256" key="6">
    <source>
        <dbReference type="PROSITE-ProRule" id="PRU01373"/>
    </source>
</evidence>
<evidence type="ECO:0000256" key="2">
    <source>
        <dbReference type="ARBA" id="ARBA00022679"/>
    </source>
</evidence>
<evidence type="ECO:0000256" key="5">
    <source>
        <dbReference type="ARBA" id="ARBA00023316"/>
    </source>
</evidence>
<evidence type="ECO:0000256" key="7">
    <source>
        <dbReference type="SAM" id="Phobius"/>
    </source>
</evidence>
<feature type="active site" description="Nucleophile" evidence="6">
    <location>
        <position position="399"/>
    </location>
</feature>
<dbReference type="Gene3D" id="2.40.440.10">
    <property type="entry name" value="L,D-transpeptidase catalytic domain-like"/>
    <property type="match status" value="1"/>
</dbReference>
<dbReference type="PANTHER" id="PTHR30582">
    <property type="entry name" value="L,D-TRANSPEPTIDASE"/>
    <property type="match status" value="1"/>
</dbReference>
<evidence type="ECO:0000256" key="1">
    <source>
        <dbReference type="ARBA" id="ARBA00004752"/>
    </source>
</evidence>
<keyword evidence="7" id="KW-0472">Membrane</keyword>
<dbReference type="PROSITE" id="PS52029">
    <property type="entry name" value="LD_TPASE"/>
    <property type="match status" value="1"/>
</dbReference>
<dbReference type="Proteomes" id="UP001164761">
    <property type="component" value="Chromosome"/>
</dbReference>
<evidence type="ECO:0000256" key="4">
    <source>
        <dbReference type="ARBA" id="ARBA00022984"/>
    </source>
</evidence>
<evidence type="ECO:0000256" key="3">
    <source>
        <dbReference type="ARBA" id="ARBA00022960"/>
    </source>
</evidence>
<reference evidence="9" key="1">
    <citation type="submission" date="2022-08" db="EMBL/GenBank/DDBJ databases">
        <title>Alicyclobacillus fastidiosus DSM 17978, complete genome.</title>
        <authorList>
            <person name="Wang Q."/>
            <person name="Cai R."/>
            <person name="Wang Z."/>
        </authorList>
    </citation>
    <scope>NUCLEOTIDE SEQUENCE</scope>
    <source>
        <strain evidence="9">DSM 17978</strain>
    </source>
</reference>
<keyword evidence="7" id="KW-0812">Transmembrane</keyword>
<dbReference type="InterPro" id="IPR038063">
    <property type="entry name" value="Transpep_catalytic_dom"/>
</dbReference>
<dbReference type="InterPro" id="IPR050979">
    <property type="entry name" value="LD-transpeptidase"/>
</dbReference>
<keyword evidence="10" id="KW-1185">Reference proteome</keyword>
<keyword evidence="2" id="KW-0808">Transferase</keyword>
<keyword evidence="5 6" id="KW-0961">Cell wall biogenesis/degradation</keyword>
<dbReference type="CDD" id="cd16913">
    <property type="entry name" value="YkuD_like"/>
    <property type="match status" value="1"/>
</dbReference>
<dbReference type="EMBL" id="CP104067">
    <property type="protein sequence ID" value="WAH40366.1"/>
    <property type="molecule type" value="Genomic_DNA"/>
</dbReference>
<protein>
    <submittedName>
        <fullName evidence="9">L,D-transpeptidase</fullName>
    </submittedName>
</protein>
<feature type="transmembrane region" description="Helical" evidence="7">
    <location>
        <begin position="121"/>
        <end position="141"/>
    </location>
</feature>
<dbReference type="Pfam" id="PF03734">
    <property type="entry name" value="YkuD"/>
    <property type="match status" value="1"/>
</dbReference>
<evidence type="ECO:0000259" key="8">
    <source>
        <dbReference type="PROSITE" id="PS52029"/>
    </source>
</evidence>
<keyword evidence="3 6" id="KW-0133">Cell shape</keyword>
<organism evidence="9 10">
    <name type="scientific">Alicyclobacillus fastidiosus</name>
    <dbReference type="NCBI Taxonomy" id="392011"/>
    <lineage>
        <taxon>Bacteria</taxon>
        <taxon>Bacillati</taxon>
        <taxon>Bacillota</taxon>
        <taxon>Bacilli</taxon>
        <taxon>Bacillales</taxon>
        <taxon>Alicyclobacillaceae</taxon>
        <taxon>Alicyclobacillus</taxon>
    </lineage>
</organism>
<accession>A0ABY6ZBX0</accession>